<organism evidence="11 12">
    <name type="scientific">Pocillopora damicornis</name>
    <name type="common">Cauliflower coral</name>
    <name type="synonym">Millepora damicornis</name>
    <dbReference type="NCBI Taxonomy" id="46731"/>
    <lineage>
        <taxon>Eukaryota</taxon>
        <taxon>Metazoa</taxon>
        <taxon>Cnidaria</taxon>
        <taxon>Anthozoa</taxon>
        <taxon>Hexacorallia</taxon>
        <taxon>Scleractinia</taxon>
        <taxon>Astrocoeniina</taxon>
        <taxon>Pocilloporidae</taxon>
        <taxon>Pocillopora</taxon>
    </lineage>
</organism>
<feature type="binding site" evidence="7">
    <location>
        <position position="183"/>
    </location>
    <ligand>
        <name>ATP</name>
        <dbReference type="ChEBI" id="CHEBI:30616"/>
    </ligand>
</feature>
<evidence type="ECO:0000256" key="5">
    <source>
        <dbReference type="ARBA" id="ARBA00022777"/>
    </source>
</evidence>
<dbReference type="PROSITE" id="PS00469">
    <property type="entry name" value="NDPK"/>
    <property type="match status" value="1"/>
</dbReference>
<feature type="active site" description="Pros-phosphohistidine intermediate" evidence="7">
    <location>
        <position position="213"/>
    </location>
</feature>
<dbReference type="PANTHER" id="PTHR11349">
    <property type="entry name" value="NUCLEOSIDE DIPHOSPHATE KINASE"/>
    <property type="match status" value="1"/>
</dbReference>
<feature type="binding site" evidence="7">
    <location>
        <position position="210"/>
    </location>
    <ligand>
        <name>ATP</name>
        <dbReference type="ChEBI" id="CHEBI:30616"/>
    </ligand>
</feature>
<evidence type="ECO:0000313" key="12">
    <source>
        <dbReference type="Proteomes" id="UP000275408"/>
    </source>
</evidence>
<feature type="binding site" evidence="7">
    <location>
        <position position="200"/>
    </location>
    <ligand>
        <name>ATP</name>
        <dbReference type="ChEBI" id="CHEBI:30616"/>
    </ligand>
</feature>
<dbReference type="GO" id="GO:0006241">
    <property type="term" value="P:CTP biosynthetic process"/>
    <property type="evidence" value="ECO:0007669"/>
    <property type="project" value="InterPro"/>
</dbReference>
<dbReference type="InterPro" id="IPR034907">
    <property type="entry name" value="NDK-like_dom"/>
</dbReference>
<evidence type="ECO:0000256" key="8">
    <source>
        <dbReference type="RuleBase" id="RU004011"/>
    </source>
</evidence>
<dbReference type="InterPro" id="IPR023005">
    <property type="entry name" value="Nucleoside_diP_kinase_AS"/>
</dbReference>
<evidence type="ECO:0000256" key="6">
    <source>
        <dbReference type="ARBA" id="ARBA00022840"/>
    </source>
</evidence>
<comment type="similarity">
    <text evidence="2 7 8">Belongs to the NDK family.</text>
</comment>
<protein>
    <recommendedName>
        <fullName evidence="9">Nucleoside diphosphate kinase</fullName>
        <ecNumber evidence="9">2.7.4.6</ecNumber>
    </recommendedName>
</protein>
<dbReference type="InterPro" id="IPR036850">
    <property type="entry name" value="NDK-like_dom_sf"/>
</dbReference>
<evidence type="ECO:0000256" key="7">
    <source>
        <dbReference type="PROSITE-ProRule" id="PRU00706"/>
    </source>
</evidence>
<dbReference type="Proteomes" id="UP000275408">
    <property type="component" value="Unassembled WGS sequence"/>
</dbReference>
<dbReference type="GO" id="GO:0006183">
    <property type="term" value="P:GTP biosynthetic process"/>
    <property type="evidence" value="ECO:0007669"/>
    <property type="project" value="InterPro"/>
</dbReference>
<proteinExistence type="inferred from homology"/>
<keyword evidence="6 9" id="KW-0067">ATP-binding</keyword>
<dbReference type="Gene3D" id="3.30.70.141">
    <property type="entry name" value="Nucleoside diphosphate kinase-like domain"/>
    <property type="match status" value="1"/>
</dbReference>
<dbReference type="OrthoDB" id="2162449at2759"/>
<evidence type="ECO:0000256" key="1">
    <source>
        <dbReference type="ARBA" id="ARBA00001946"/>
    </source>
</evidence>
<gene>
    <name evidence="11" type="ORF">pdam_00001646</name>
</gene>
<dbReference type="GO" id="GO:0005524">
    <property type="term" value="F:ATP binding"/>
    <property type="evidence" value="ECO:0007669"/>
    <property type="project" value="UniProtKB-KW"/>
</dbReference>
<keyword evidence="4 9" id="KW-0547">Nucleotide-binding</keyword>
<comment type="caution">
    <text evidence="11">The sequence shown here is derived from an EMBL/GenBank/DDBJ whole genome shotgun (WGS) entry which is preliminary data.</text>
</comment>
<evidence type="ECO:0000256" key="4">
    <source>
        <dbReference type="ARBA" id="ARBA00022741"/>
    </source>
</evidence>
<dbReference type="EMBL" id="RCHS01001028">
    <property type="protein sequence ID" value="RMX55637.1"/>
    <property type="molecule type" value="Genomic_DNA"/>
</dbReference>
<dbReference type="GO" id="GO:0004550">
    <property type="term" value="F:nucleoside diphosphate kinase activity"/>
    <property type="evidence" value="ECO:0007669"/>
    <property type="project" value="UniProtKB-EC"/>
</dbReference>
<dbReference type="HAMAP" id="MF_00451">
    <property type="entry name" value="NDP_kinase"/>
    <property type="match status" value="1"/>
</dbReference>
<dbReference type="PROSITE" id="PS51374">
    <property type="entry name" value="NDPK_LIKE"/>
    <property type="match status" value="1"/>
</dbReference>
<comment type="catalytic activity">
    <reaction evidence="9">
        <text>a 2'-deoxyribonucleoside 5'-diphosphate + ATP = a 2'-deoxyribonucleoside 5'-triphosphate + ADP</text>
        <dbReference type="Rhea" id="RHEA:44640"/>
        <dbReference type="ChEBI" id="CHEBI:30616"/>
        <dbReference type="ChEBI" id="CHEBI:61560"/>
        <dbReference type="ChEBI" id="CHEBI:73316"/>
        <dbReference type="ChEBI" id="CHEBI:456216"/>
        <dbReference type="EC" id="2.7.4.6"/>
    </reaction>
</comment>
<keyword evidence="12" id="KW-1185">Reference proteome</keyword>
<evidence type="ECO:0000256" key="2">
    <source>
        <dbReference type="ARBA" id="ARBA00008142"/>
    </source>
</evidence>
<evidence type="ECO:0000313" key="11">
    <source>
        <dbReference type="EMBL" id="RMX55637.1"/>
    </source>
</evidence>
<sequence length="246" mass="27489">MISSPDSGHNPLLPKDMDPVFGKNRETALCDWYRSELEGMRYLITIVILTAVLEILGSFHSRKELGRGNDETVTAESLDALEQFCEGSERCKVEGQGKSERTFIMVKPDGVQRGLVGEIVKRFEQKGFKLVALKFMKADEALLKEHYADLSHLPFFPGLVKHMSSGPVVAMVWEGLNVVKTGRRMLGETDPANSLPGTIRGDFCIQIGRNIIHGSDSVESAKKEINLWFKNDIVEWNLTSSGNIYE</sequence>
<dbReference type="SUPFAM" id="SSF54919">
    <property type="entry name" value="Nucleoside diphosphate kinase, NDK"/>
    <property type="match status" value="1"/>
</dbReference>
<dbReference type="STRING" id="46731.A0A3M6UPM8"/>
<dbReference type="SMART" id="SM00562">
    <property type="entry name" value="NDK"/>
    <property type="match status" value="1"/>
</dbReference>
<comment type="cofactor">
    <cofactor evidence="1">
        <name>Mg(2+)</name>
        <dbReference type="ChEBI" id="CHEBI:18420"/>
    </cofactor>
</comment>
<dbReference type="InterPro" id="IPR001564">
    <property type="entry name" value="Nucleoside_diP_kinase"/>
</dbReference>
<dbReference type="Pfam" id="PF00334">
    <property type="entry name" value="NDK"/>
    <property type="match status" value="1"/>
</dbReference>
<evidence type="ECO:0000259" key="10">
    <source>
        <dbReference type="SMART" id="SM00562"/>
    </source>
</evidence>
<dbReference type="GO" id="GO:0006228">
    <property type="term" value="P:UTP biosynthetic process"/>
    <property type="evidence" value="ECO:0007669"/>
    <property type="project" value="InterPro"/>
</dbReference>
<evidence type="ECO:0000256" key="9">
    <source>
        <dbReference type="RuleBase" id="RU004013"/>
    </source>
</evidence>
<dbReference type="EC" id="2.7.4.6" evidence="9"/>
<feature type="binding site" evidence="7">
    <location>
        <position position="107"/>
    </location>
    <ligand>
        <name>ATP</name>
        <dbReference type="ChEBI" id="CHEBI:30616"/>
    </ligand>
</feature>
<feature type="binding site" evidence="7">
    <location>
        <position position="155"/>
    </location>
    <ligand>
        <name>ATP</name>
        <dbReference type="ChEBI" id="CHEBI:30616"/>
    </ligand>
</feature>
<keyword evidence="3 9" id="KW-0808">Transferase</keyword>
<dbReference type="PRINTS" id="PR01243">
    <property type="entry name" value="NUCDPKINASE"/>
</dbReference>
<feature type="binding site" evidence="7">
    <location>
        <position position="189"/>
    </location>
    <ligand>
        <name>ATP</name>
        <dbReference type="ChEBI" id="CHEBI:30616"/>
    </ligand>
</feature>
<dbReference type="AlphaFoldDB" id="A0A3M6UPM8"/>
<feature type="domain" description="Nucleoside diphosphate kinase-like" evidence="10">
    <location>
        <begin position="99"/>
        <end position="235"/>
    </location>
</feature>
<evidence type="ECO:0000256" key="3">
    <source>
        <dbReference type="ARBA" id="ARBA00022679"/>
    </source>
</evidence>
<name>A0A3M6UPM8_POCDA</name>
<accession>A0A3M6UPM8</accession>
<dbReference type="CDD" id="cd04413">
    <property type="entry name" value="NDPk_I"/>
    <property type="match status" value="1"/>
</dbReference>
<reference evidence="11 12" key="1">
    <citation type="journal article" date="2018" name="Sci. Rep.">
        <title>Comparative analysis of the Pocillopora damicornis genome highlights role of immune system in coral evolution.</title>
        <authorList>
            <person name="Cunning R."/>
            <person name="Bay R.A."/>
            <person name="Gillette P."/>
            <person name="Baker A.C."/>
            <person name="Traylor-Knowles N."/>
        </authorList>
    </citation>
    <scope>NUCLEOTIDE SEQUENCE [LARGE SCALE GENOMIC DNA]</scope>
    <source>
        <strain evidence="11">RSMAS</strain>
        <tissue evidence="11">Whole animal</tissue>
    </source>
</reference>
<dbReference type="NCBIfam" id="NF001908">
    <property type="entry name" value="PRK00668.1"/>
    <property type="match status" value="1"/>
</dbReference>
<dbReference type="FunFam" id="3.30.70.141:FF:000002">
    <property type="entry name" value="Nucleoside diphosphate kinase"/>
    <property type="match status" value="1"/>
</dbReference>
<keyword evidence="5 9" id="KW-0418">Kinase</keyword>